<dbReference type="SUPFAM" id="SSF46785">
    <property type="entry name" value="Winged helix' DNA-binding domain"/>
    <property type="match status" value="1"/>
</dbReference>
<evidence type="ECO:0000256" key="3">
    <source>
        <dbReference type="ARBA" id="ARBA00023125"/>
    </source>
</evidence>
<dbReference type="GO" id="GO:0003700">
    <property type="term" value="F:DNA-binding transcription factor activity"/>
    <property type="evidence" value="ECO:0007669"/>
    <property type="project" value="InterPro"/>
</dbReference>
<dbReference type="InterPro" id="IPR036388">
    <property type="entry name" value="WH-like_DNA-bd_sf"/>
</dbReference>
<dbReference type="Pfam" id="PF00126">
    <property type="entry name" value="HTH_1"/>
    <property type="match status" value="1"/>
</dbReference>
<comment type="similarity">
    <text evidence="1">Belongs to the LysR transcriptional regulatory family.</text>
</comment>
<dbReference type="Proteomes" id="UP000244948">
    <property type="component" value="Unassembled WGS sequence"/>
</dbReference>
<evidence type="ECO:0000256" key="4">
    <source>
        <dbReference type="ARBA" id="ARBA00023163"/>
    </source>
</evidence>
<evidence type="ECO:0000259" key="5">
    <source>
        <dbReference type="PROSITE" id="PS50931"/>
    </source>
</evidence>
<dbReference type="Pfam" id="PF03466">
    <property type="entry name" value="LysR_substrate"/>
    <property type="match status" value="1"/>
</dbReference>
<reference evidence="6 7" key="1">
    <citation type="journal article" date="2018" name="Genome Announc.">
        <title>Ignatzschineria cameli sp. nov., isolated from necrotic foot tissue of dromedaries (Camelus dromedarius) and associated maggots (Wohlfahrtia species) in Dubai.</title>
        <authorList>
            <person name="Tsang C.C."/>
            <person name="Tang J.Y."/>
            <person name="Fong J.Y."/>
            <person name="Kinne J."/>
            <person name="Lee H.H."/>
            <person name="Joseph M."/>
            <person name="Jose S."/>
            <person name="Schuster R.K."/>
            <person name="Tang Y."/>
            <person name="Sivakumar S."/>
            <person name="Chen J.H."/>
            <person name="Teng J.L."/>
            <person name="Lau S.K."/>
            <person name="Wernery U."/>
            <person name="Woo P.C."/>
        </authorList>
    </citation>
    <scope>NUCLEOTIDE SEQUENCE [LARGE SCALE GENOMIC DNA]</scope>
    <source>
        <strain evidence="6 7">KCTC 22643</strain>
    </source>
</reference>
<dbReference type="Gene3D" id="3.40.190.290">
    <property type="match status" value="1"/>
</dbReference>
<organism evidence="6 7">
    <name type="scientific">Ignatzschineria indica</name>
    <dbReference type="NCBI Taxonomy" id="472583"/>
    <lineage>
        <taxon>Bacteria</taxon>
        <taxon>Pseudomonadati</taxon>
        <taxon>Pseudomonadota</taxon>
        <taxon>Gammaproteobacteria</taxon>
        <taxon>Cardiobacteriales</taxon>
        <taxon>Ignatzschineriaceae</taxon>
        <taxon>Ignatzschineria</taxon>
    </lineage>
</organism>
<dbReference type="Gene3D" id="1.10.10.10">
    <property type="entry name" value="Winged helix-like DNA-binding domain superfamily/Winged helix DNA-binding domain"/>
    <property type="match status" value="1"/>
</dbReference>
<dbReference type="PROSITE" id="PS50931">
    <property type="entry name" value="HTH_LYSR"/>
    <property type="match status" value="1"/>
</dbReference>
<keyword evidence="7" id="KW-1185">Reference proteome</keyword>
<dbReference type="InterPro" id="IPR005119">
    <property type="entry name" value="LysR_subst-bd"/>
</dbReference>
<dbReference type="RefSeq" id="WP_109235411.1">
    <property type="nucleotide sequence ID" value="NZ_BMXZ01000001.1"/>
</dbReference>
<sequence length="296" mass="33487">MNGRDLRIFTKVAELGSISHAAKELNYVQSNVSSRIQKLEEDLNVTLFFRSKQGMQLTPEGKVLIDIAYKIIELSDKMMQLARSGGKPVGKLEIASVETVIKLPLILSKFNKNYPTVDLRLATGVTTELRDKVLNYKLDGAFVTKSRFTSHPELREIDVFEEKLVLIADHQAEDIETLLEMPLLSFSDGCGYRAKLQEWLKTIHFEPTKNMELGTLETTLGSVISGLGIAYVPYSAVQHYERQGLIFCHELPAQYSEITTTFIYRVTEEISPVLQAFVETIELAKDDAISPFFRFK</sequence>
<gene>
    <name evidence="6" type="ORF">DC082_01280</name>
</gene>
<evidence type="ECO:0000256" key="1">
    <source>
        <dbReference type="ARBA" id="ARBA00009437"/>
    </source>
</evidence>
<evidence type="ECO:0000256" key="2">
    <source>
        <dbReference type="ARBA" id="ARBA00023015"/>
    </source>
</evidence>
<dbReference type="PANTHER" id="PTHR30126:SF40">
    <property type="entry name" value="HTH-TYPE TRANSCRIPTIONAL REGULATOR GLTR"/>
    <property type="match status" value="1"/>
</dbReference>
<dbReference type="AlphaFoldDB" id="A0A2U2AM19"/>
<dbReference type="SUPFAM" id="SSF53850">
    <property type="entry name" value="Periplasmic binding protein-like II"/>
    <property type="match status" value="1"/>
</dbReference>
<dbReference type="InterPro" id="IPR000847">
    <property type="entry name" value="LysR_HTH_N"/>
</dbReference>
<dbReference type="PRINTS" id="PR00039">
    <property type="entry name" value="HTHLYSR"/>
</dbReference>
<dbReference type="GO" id="GO:0000976">
    <property type="term" value="F:transcription cis-regulatory region binding"/>
    <property type="evidence" value="ECO:0007669"/>
    <property type="project" value="TreeGrafter"/>
</dbReference>
<name>A0A2U2AM19_9GAMM</name>
<dbReference type="EMBL" id="QEWR01000002">
    <property type="protein sequence ID" value="PWD84208.1"/>
    <property type="molecule type" value="Genomic_DNA"/>
</dbReference>
<keyword evidence="3" id="KW-0238">DNA-binding</keyword>
<dbReference type="PANTHER" id="PTHR30126">
    <property type="entry name" value="HTH-TYPE TRANSCRIPTIONAL REGULATOR"/>
    <property type="match status" value="1"/>
</dbReference>
<proteinExistence type="inferred from homology"/>
<feature type="domain" description="HTH lysR-type" evidence="5">
    <location>
        <begin position="1"/>
        <end position="58"/>
    </location>
</feature>
<keyword evidence="2" id="KW-0805">Transcription regulation</keyword>
<dbReference type="FunFam" id="1.10.10.10:FF:000001">
    <property type="entry name" value="LysR family transcriptional regulator"/>
    <property type="match status" value="1"/>
</dbReference>
<evidence type="ECO:0000313" key="6">
    <source>
        <dbReference type="EMBL" id="PWD84208.1"/>
    </source>
</evidence>
<comment type="caution">
    <text evidence="6">The sequence shown here is derived from an EMBL/GenBank/DDBJ whole genome shotgun (WGS) entry which is preliminary data.</text>
</comment>
<dbReference type="InterPro" id="IPR036390">
    <property type="entry name" value="WH_DNA-bd_sf"/>
</dbReference>
<protein>
    <submittedName>
        <fullName evidence="6">LysR family transcriptional regulator</fullName>
    </submittedName>
</protein>
<accession>A0A2U2AM19</accession>
<keyword evidence="4" id="KW-0804">Transcription</keyword>
<evidence type="ECO:0000313" key="7">
    <source>
        <dbReference type="Proteomes" id="UP000244948"/>
    </source>
</evidence>